<reference evidence="1" key="1">
    <citation type="journal article" date="2015" name="Nature">
        <title>Complex archaea that bridge the gap between prokaryotes and eukaryotes.</title>
        <authorList>
            <person name="Spang A."/>
            <person name="Saw J.H."/>
            <person name="Jorgensen S.L."/>
            <person name="Zaremba-Niedzwiedzka K."/>
            <person name="Martijn J."/>
            <person name="Lind A.E."/>
            <person name="van Eijk R."/>
            <person name="Schleper C."/>
            <person name="Guy L."/>
            <person name="Ettema T.J."/>
        </authorList>
    </citation>
    <scope>NUCLEOTIDE SEQUENCE</scope>
</reference>
<protein>
    <submittedName>
        <fullName evidence="1">Uncharacterized protein</fullName>
    </submittedName>
</protein>
<dbReference type="EMBL" id="LAZR01008175">
    <property type="protein sequence ID" value="KKM80476.1"/>
    <property type="molecule type" value="Genomic_DNA"/>
</dbReference>
<comment type="caution">
    <text evidence="1">The sequence shown here is derived from an EMBL/GenBank/DDBJ whole genome shotgun (WGS) entry which is preliminary data.</text>
</comment>
<organism evidence="1">
    <name type="scientific">marine sediment metagenome</name>
    <dbReference type="NCBI Taxonomy" id="412755"/>
    <lineage>
        <taxon>unclassified sequences</taxon>
        <taxon>metagenomes</taxon>
        <taxon>ecological metagenomes</taxon>
    </lineage>
</organism>
<proteinExistence type="predicted"/>
<dbReference type="AlphaFoldDB" id="A0A0F9L0G6"/>
<evidence type="ECO:0000313" key="1">
    <source>
        <dbReference type="EMBL" id="KKM80476.1"/>
    </source>
</evidence>
<gene>
    <name evidence="1" type="ORF">LCGC14_1339470</name>
</gene>
<name>A0A0F9L0G6_9ZZZZ</name>
<sequence length="534" mass="59587">MPNLFDKPIAAKPMSEFTALPLQFIDQTIQRRQAKHDKARAEMDEAEDDLYGSKFLIGDAPRNLELREGYEAQMDRIVEAADGDYSRVAAPLNTLKRRIKRDLQYGELGAQTRAYQTAMKQKETMEGLYQTDKIQRTGMDRFLASISKHKTIPTGSGSYSTFQGYTPSNVTDPVKVIQDSVDEINAKFDAEGAKFINRQAIMTNVSNKLRNNPDIIRSLMENYQALGKTEQTFEQYYTKTIEAVVSDKRYQEILKSLKHKGQTMAPGTTILDVQQPRITGKSAYTGGSSMYGRALGKLLGMNATKTHDEFIASTEGKRLIEYMQKKSGTIMPKDSYLDQVKWIEDNIIIPKQSSIVIGETDPDILEFAVTSKGFLNYSGAITNKEGKLLDAKEIKSIQGSTEQGNVTRIIGTVKAGGMHPQGSYVLMSKDGEIYFQEPGDPKTLNSQSYNLSQIDNVKLTNTGELDIHLNAGIQDPKTGKTVIPRGSYNVRHRLGDKTGAGEAIILYQDGVPKFVKQLKEIDGRMQEVITKINK</sequence>
<accession>A0A0F9L0G6</accession>